<name>A0ABV2LJE4_9BACL</name>
<dbReference type="EMBL" id="JBEPMP010000001">
    <property type="protein sequence ID" value="MET3728710.1"/>
    <property type="molecule type" value="Genomic_DNA"/>
</dbReference>
<reference evidence="2 3" key="1">
    <citation type="submission" date="2024-06" db="EMBL/GenBank/DDBJ databases">
        <title>Genomic Encyclopedia of Type Strains, Phase IV (KMG-IV): sequencing the most valuable type-strain genomes for metagenomic binning, comparative biology and taxonomic classification.</title>
        <authorList>
            <person name="Goeker M."/>
        </authorList>
    </citation>
    <scope>NUCLEOTIDE SEQUENCE [LARGE SCALE GENOMIC DNA]</scope>
    <source>
        <strain evidence="2 3">DSM 100124</strain>
    </source>
</reference>
<dbReference type="Proteomes" id="UP001549097">
    <property type="component" value="Unassembled WGS sequence"/>
</dbReference>
<organism evidence="2 3">
    <name type="scientific">Fictibacillus halophilus</name>
    <dbReference type="NCBI Taxonomy" id="1610490"/>
    <lineage>
        <taxon>Bacteria</taxon>
        <taxon>Bacillati</taxon>
        <taxon>Bacillota</taxon>
        <taxon>Bacilli</taxon>
        <taxon>Bacillales</taxon>
        <taxon>Fictibacillaceae</taxon>
        <taxon>Fictibacillus</taxon>
    </lineage>
</organism>
<sequence length="122" mass="14264">MHKKIQHQNISHDTKTTEEVEELLELFSEEMKLENERLHDMIVKFSQKQQQQNDSTRIDEIPTSKIESVETQADSKASLDNHISKETNEVLILAQQGYNAEEIAKMLHRGKGEVELLLKFYR</sequence>
<feature type="region of interest" description="Disordered" evidence="1">
    <location>
        <begin position="46"/>
        <end position="81"/>
    </location>
</feature>
<dbReference type="RefSeq" id="WP_198767059.1">
    <property type="nucleotide sequence ID" value="NZ_JAEACF010000001.1"/>
</dbReference>
<dbReference type="InterPro" id="IPR046118">
    <property type="entry name" value="DUF6115"/>
</dbReference>
<feature type="compositionally biased region" description="Polar residues" evidence="1">
    <location>
        <begin position="46"/>
        <end position="55"/>
    </location>
</feature>
<gene>
    <name evidence="2" type="ORF">ABID52_002291</name>
</gene>
<keyword evidence="3" id="KW-1185">Reference proteome</keyword>
<evidence type="ECO:0000313" key="3">
    <source>
        <dbReference type="Proteomes" id="UP001549097"/>
    </source>
</evidence>
<accession>A0ABV2LJE4</accession>
<proteinExistence type="predicted"/>
<dbReference type="Pfam" id="PF19610">
    <property type="entry name" value="DUF6115"/>
    <property type="match status" value="1"/>
</dbReference>
<evidence type="ECO:0000256" key="1">
    <source>
        <dbReference type="SAM" id="MobiDB-lite"/>
    </source>
</evidence>
<evidence type="ECO:0000313" key="2">
    <source>
        <dbReference type="EMBL" id="MET3728710.1"/>
    </source>
</evidence>
<protein>
    <submittedName>
        <fullName evidence="2">3-methyladenine DNA glycosylase Tag</fullName>
    </submittedName>
</protein>
<feature type="compositionally biased region" description="Polar residues" evidence="1">
    <location>
        <begin position="65"/>
        <end position="75"/>
    </location>
</feature>
<comment type="caution">
    <text evidence="2">The sequence shown here is derived from an EMBL/GenBank/DDBJ whole genome shotgun (WGS) entry which is preliminary data.</text>
</comment>